<proteinExistence type="inferred from homology"/>
<evidence type="ECO:0000313" key="5">
    <source>
        <dbReference type="EMBL" id="MBZ3869509.1"/>
    </source>
</evidence>
<dbReference type="AlphaFoldDB" id="A0AA41MCU6"/>
<gene>
    <name evidence="5" type="ORF">SUZIE_103295</name>
</gene>
<feature type="domain" description="Large ribosomal subunit protein uL30-like ferredoxin-like fold" evidence="4">
    <location>
        <begin position="160"/>
        <end position="199"/>
    </location>
</feature>
<organism evidence="5 6">
    <name type="scientific">Sciurus carolinensis</name>
    <name type="common">Eastern gray squirrel</name>
    <dbReference type="NCBI Taxonomy" id="30640"/>
    <lineage>
        <taxon>Eukaryota</taxon>
        <taxon>Metazoa</taxon>
        <taxon>Chordata</taxon>
        <taxon>Craniata</taxon>
        <taxon>Vertebrata</taxon>
        <taxon>Euteleostomi</taxon>
        <taxon>Mammalia</taxon>
        <taxon>Eutheria</taxon>
        <taxon>Euarchontoglires</taxon>
        <taxon>Glires</taxon>
        <taxon>Rodentia</taxon>
        <taxon>Sciuromorpha</taxon>
        <taxon>Sciuridae</taxon>
        <taxon>Sciurinae</taxon>
        <taxon>Sciurini</taxon>
        <taxon>Sciurus</taxon>
    </lineage>
</organism>
<keyword evidence="6" id="KW-1185">Reference proteome</keyword>
<dbReference type="Pfam" id="PF00327">
    <property type="entry name" value="Ribosomal_L30"/>
    <property type="match status" value="1"/>
</dbReference>
<dbReference type="InterPro" id="IPR035808">
    <property type="entry name" value="Ribosomal_uL30_euk_arc"/>
</dbReference>
<comment type="caution">
    <text evidence="5">The sequence shown here is derived from an EMBL/GenBank/DDBJ whole genome shotgun (WGS) entry which is preliminary data.</text>
</comment>
<keyword evidence="2 5" id="KW-0689">Ribosomal protein</keyword>
<dbReference type="FunFam" id="3.30.1390.20:FF:000004">
    <property type="entry name" value="60S ribosomal protein L7"/>
    <property type="match status" value="1"/>
</dbReference>
<dbReference type="EMBL" id="JAATJV010137800">
    <property type="protein sequence ID" value="MBZ3869509.1"/>
    <property type="molecule type" value="Genomic_DNA"/>
</dbReference>
<dbReference type="PANTHER" id="PTHR11524">
    <property type="entry name" value="60S RIBOSOMAL PROTEIN L7"/>
    <property type="match status" value="1"/>
</dbReference>
<dbReference type="GO" id="GO:0003735">
    <property type="term" value="F:structural constituent of ribosome"/>
    <property type="evidence" value="ECO:0007669"/>
    <property type="project" value="TreeGrafter"/>
</dbReference>
<accession>A0AA41MCU6</accession>
<dbReference type="FunFam" id="3.30.1390.20:FF:000002">
    <property type="entry name" value="60S ribosomal protein L7"/>
    <property type="match status" value="1"/>
</dbReference>
<sequence length="305" mass="34496">MPCPGPRSRLRDRADCWVRGLELALCRKALTRQACSKKLAVDRACRQREQGCLGKTLTALSCFEKLPLSGPAARAELHLVGETHPGALSGTMEGAKEKKKKIPAVPETLKKKRRNYAELKVKRLRKKFAQKMLRKAERKLIYEKKQALPQGIQAAAQKGVRGISSVSPKVRKVLQLLRLHQISFNKASMNMLRIMGPYIAFTDLKSVNELIYKRGYGKINEKRIALTDNTLIARSLGKYGVICMEDLICELYTIGKRFKEANNFLWPFKLSSPRGGMKKKTTHFVESGDAGSREDQINRLIKRMN</sequence>
<dbReference type="GO" id="GO:0003723">
    <property type="term" value="F:RNA binding"/>
    <property type="evidence" value="ECO:0007669"/>
    <property type="project" value="TreeGrafter"/>
</dbReference>
<protein>
    <submittedName>
        <fullName evidence="5">60S ribosomal protein L7</fullName>
    </submittedName>
</protein>
<reference evidence="5" key="1">
    <citation type="submission" date="2020-03" db="EMBL/GenBank/DDBJ databases">
        <title>Studies in the Genomics of Life Span.</title>
        <authorList>
            <person name="Glass D."/>
        </authorList>
    </citation>
    <scope>NUCLEOTIDE SEQUENCE</scope>
    <source>
        <strain evidence="5">SUZIE</strain>
        <tissue evidence="5">Muscle</tissue>
    </source>
</reference>
<dbReference type="PANTHER" id="PTHR11524:SF12">
    <property type="entry name" value="LARGE RIBOSOMAL SUBUNIT PROTEIN UL30"/>
    <property type="match status" value="1"/>
</dbReference>
<dbReference type="GO" id="GO:0022625">
    <property type="term" value="C:cytosolic large ribosomal subunit"/>
    <property type="evidence" value="ECO:0007669"/>
    <property type="project" value="TreeGrafter"/>
</dbReference>
<keyword evidence="3" id="KW-0687">Ribonucleoprotein</keyword>
<evidence type="ECO:0000256" key="2">
    <source>
        <dbReference type="ARBA" id="ARBA00022980"/>
    </source>
</evidence>
<dbReference type="CDD" id="cd01657">
    <property type="entry name" value="Ribosomal_L7_archeal_euk"/>
    <property type="match status" value="1"/>
</dbReference>
<dbReference type="Proteomes" id="UP001166674">
    <property type="component" value="Unassembled WGS sequence"/>
</dbReference>
<evidence type="ECO:0000313" key="6">
    <source>
        <dbReference type="Proteomes" id="UP001166674"/>
    </source>
</evidence>
<dbReference type="InterPro" id="IPR016082">
    <property type="entry name" value="Ribosomal_uL30_ferredoxin-like"/>
</dbReference>
<evidence type="ECO:0000256" key="1">
    <source>
        <dbReference type="ARBA" id="ARBA00007594"/>
    </source>
</evidence>
<dbReference type="InterPro" id="IPR039699">
    <property type="entry name" value="Ribosomal_uL30"/>
</dbReference>
<comment type="similarity">
    <text evidence="1">Belongs to the universal ribosomal protein uL30 family.</text>
</comment>
<name>A0AA41MCU6_SCICA</name>
<evidence type="ECO:0000259" key="4">
    <source>
        <dbReference type="Pfam" id="PF00327"/>
    </source>
</evidence>
<evidence type="ECO:0000256" key="3">
    <source>
        <dbReference type="ARBA" id="ARBA00023274"/>
    </source>
</evidence>
<dbReference type="Gene3D" id="3.30.1390.20">
    <property type="entry name" value="Ribosomal protein L30, ferredoxin-like fold domain"/>
    <property type="match status" value="2"/>
</dbReference>
<dbReference type="InterPro" id="IPR036919">
    <property type="entry name" value="Ribo_uL30_ferredoxin-like_sf"/>
</dbReference>
<dbReference type="GO" id="GO:0000463">
    <property type="term" value="P:maturation of LSU-rRNA from tricistronic rRNA transcript (SSU-rRNA, 5.8S rRNA, LSU-rRNA)"/>
    <property type="evidence" value="ECO:0007669"/>
    <property type="project" value="TreeGrafter"/>
</dbReference>
<dbReference type="SUPFAM" id="SSF55129">
    <property type="entry name" value="Ribosomal protein L30p/L7e"/>
    <property type="match status" value="1"/>
</dbReference>